<dbReference type="InterPro" id="IPR050275">
    <property type="entry name" value="PGM_Phosphatase"/>
</dbReference>
<dbReference type="Pfam" id="PF09719">
    <property type="entry name" value="C_GCAxxG_C_C"/>
    <property type="match status" value="1"/>
</dbReference>
<dbReference type="InterPro" id="IPR010181">
    <property type="entry name" value="CGCAxxGCC_motif"/>
</dbReference>
<dbReference type="EMBL" id="CP061336">
    <property type="protein sequence ID" value="QNU67076.1"/>
    <property type="molecule type" value="Genomic_DNA"/>
</dbReference>
<keyword evidence="4" id="KW-1185">Reference proteome</keyword>
<feature type="active site" description="Proton donor/acceptor" evidence="1">
    <location>
        <position position="84"/>
    </location>
</feature>
<dbReference type="GO" id="GO:0005737">
    <property type="term" value="C:cytoplasm"/>
    <property type="evidence" value="ECO:0007669"/>
    <property type="project" value="TreeGrafter"/>
</dbReference>
<dbReference type="OrthoDB" id="9791535at2"/>
<dbReference type="SMART" id="SM00855">
    <property type="entry name" value="PGAM"/>
    <property type="match status" value="1"/>
</dbReference>
<dbReference type="GO" id="GO:0016791">
    <property type="term" value="F:phosphatase activity"/>
    <property type="evidence" value="ECO:0007669"/>
    <property type="project" value="TreeGrafter"/>
</dbReference>
<dbReference type="InterPro" id="IPR001345">
    <property type="entry name" value="PG/BPGM_mutase_AS"/>
</dbReference>
<evidence type="ECO:0000313" key="3">
    <source>
        <dbReference type="EMBL" id="QNU67076.1"/>
    </source>
</evidence>
<feature type="binding site" evidence="2">
    <location>
        <begin position="9"/>
        <end position="16"/>
    </location>
    <ligand>
        <name>substrate</name>
    </ligand>
</feature>
<organism evidence="3 4">
    <name type="scientific">Ruminiclostridium herbifermentans</name>
    <dbReference type="NCBI Taxonomy" id="2488810"/>
    <lineage>
        <taxon>Bacteria</taxon>
        <taxon>Bacillati</taxon>
        <taxon>Bacillota</taxon>
        <taxon>Clostridia</taxon>
        <taxon>Eubacteriales</taxon>
        <taxon>Oscillospiraceae</taxon>
        <taxon>Ruminiclostridium</taxon>
    </lineage>
</organism>
<evidence type="ECO:0000256" key="1">
    <source>
        <dbReference type="PIRSR" id="PIRSR613078-1"/>
    </source>
</evidence>
<evidence type="ECO:0000313" key="4">
    <source>
        <dbReference type="Proteomes" id="UP000306409"/>
    </source>
</evidence>
<dbReference type="InterPro" id="IPR013078">
    <property type="entry name" value="His_Pase_superF_clade-1"/>
</dbReference>
<dbReference type="Proteomes" id="UP000306409">
    <property type="component" value="Chromosome"/>
</dbReference>
<feature type="binding site" evidence="2">
    <location>
        <position position="59"/>
    </location>
    <ligand>
        <name>substrate</name>
    </ligand>
</feature>
<dbReference type="SUPFAM" id="SSF53254">
    <property type="entry name" value="Phosphoglycerate mutase-like"/>
    <property type="match status" value="1"/>
</dbReference>
<dbReference type="KEGG" id="rher:EHE19_000505"/>
<dbReference type="AlphaFoldDB" id="A0A4U7JGH1"/>
<dbReference type="Gene3D" id="3.40.50.1240">
    <property type="entry name" value="Phosphoglycerate mutase-like"/>
    <property type="match status" value="1"/>
</dbReference>
<accession>A0A4U7JGH1</accession>
<feature type="active site" description="Tele-phosphohistidine intermediate" evidence="1">
    <location>
        <position position="10"/>
    </location>
</feature>
<proteinExistence type="predicted"/>
<name>A0A4U7JGH1_9FIRM</name>
<gene>
    <name evidence="3" type="ORF">EHE19_000505</name>
</gene>
<dbReference type="PROSITE" id="PS00175">
    <property type="entry name" value="PG_MUTASE"/>
    <property type="match status" value="1"/>
</dbReference>
<evidence type="ECO:0000256" key="2">
    <source>
        <dbReference type="PIRSR" id="PIRSR613078-2"/>
    </source>
</evidence>
<sequence length="312" mass="35197">MVTEICIVRHGETDWNTKKMIQGREDIELNKNGEEQAYLVAKHLKKFQWDAIVSSPLKRALNTAKIIGESVGINEITTIDDFIERDFGKGSGMTLEQQKQIFSDGIIPGKEGDNELAERTRRALDYIVKEYEGKKIIIVSHGAMIKSILKFVSDNTIDTGTTIIKNACLNLIKYENGKWQVELYNSVDYLNSAVNSAKNYYLGKEGCQKMNCAQAVLCAFKNQFEIKENTIDVFRSFGGGNAPEGMCGAYYAARYILQNCSAENQLSELENYFLKHAGDLKCKEIRQGRRLSCVGCVEKNSEFLVDYLEKEA</sequence>
<dbReference type="RefSeq" id="WP_137697142.1">
    <property type="nucleotide sequence ID" value="NZ_CP061336.1"/>
</dbReference>
<dbReference type="Pfam" id="PF00300">
    <property type="entry name" value="His_Phos_1"/>
    <property type="match status" value="1"/>
</dbReference>
<dbReference type="CDD" id="cd07067">
    <property type="entry name" value="HP_PGM_like"/>
    <property type="match status" value="1"/>
</dbReference>
<reference evidence="3 4" key="1">
    <citation type="submission" date="2020-09" db="EMBL/GenBank/DDBJ databases">
        <title>Characterization and genome sequencing of Ruminiclostridium sp. nov. MA18.</title>
        <authorList>
            <person name="Rettenmaier R."/>
            <person name="Kowollik M.-L."/>
            <person name="Liebl W."/>
            <person name="Zverlov V."/>
        </authorList>
    </citation>
    <scope>NUCLEOTIDE SEQUENCE [LARGE SCALE GENOMIC DNA]</scope>
    <source>
        <strain evidence="3 4">MA18</strain>
    </source>
</reference>
<protein>
    <submittedName>
        <fullName evidence="3">Histidine phosphatase family protein</fullName>
    </submittedName>
</protein>
<dbReference type="PANTHER" id="PTHR48100:SF59">
    <property type="entry name" value="ADENOSYLCOBALAMIN_ALPHA-RIBAZOLE PHOSPHATASE"/>
    <property type="match status" value="1"/>
</dbReference>
<dbReference type="InterPro" id="IPR029033">
    <property type="entry name" value="His_PPase_superfam"/>
</dbReference>
<dbReference type="PANTHER" id="PTHR48100">
    <property type="entry name" value="BROAD-SPECIFICITY PHOSPHATASE YOR283W-RELATED"/>
    <property type="match status" value="1"/>
</dbReference>